<protein>
    <submittedName>
        <fullName evidence="2">Uncharacterized protein</fullName>
    </submittedName>
</protein>
<reference evidence="2 3" key="1">
    <citation type="submission" date="2016-10" db="EMBL/GenBank/DDBJ databases">
        <authorList>
            <person name="de Groot N.N."/>
        </authorList>
    </citation>
    <scope>NUCLEOTIDE SEQUENCE [LARGE SCALE GENOMIC DNA]</scope>
    <source>
        <strain evidence="2 3">CGMCC 4.3510</strain>
    </source>
</reference>
<gene>
    <name evidence="2" type="ORF">SAMN05216251_12723</name>
</gene>
<evidence type="ECO:0000313" key="3">
    <source>
        <dbReference type="Proteomes" id="UP000199323"/>
    </source>
</evidence>
<proteinExistence type="predicted"/>
<keyword evidence="3" id="KW-1185">Reference proteome</keyword>
<organism evidence="2 3">
    <name type="scientific">Actinacidiphila alni</name>
    <dbReference type="NCBI Taxonomy" id="380248"/>
    <lineage>
        <taxon>Bacteria</taxon>
        <taxon>Bacillati</taxon>
        <taxon>Actinomycetota</taxon>
        <taxon>Actinomycetes</taxon>
        <taxon>Kitasatosporales</taxon>
        <taxon>Streptomycetaceae</taxon>
        <taxon>Actinacidiphila</taxon>
    </lineage>
</organism>
<evidence type="ECO:0000256" key="1">
    <source>
        <dbReference type="SAM" id="MobiDB-lite"/>
    </source>
</evidence>
<dbReference type="AlphaFoldDB" id="A0A1I2L8C0"/>
<sequence>MEMAIEDLGPQHIGMAMEVDKDGTLVGFRLSRYERSLVDGVQQWRLFSDQSAWTIKLPAGTRIRCQPFGLVASGTHPIVGAPPAPGTMPAVAAEAPRTPESWLSPAPQG</sequence>
<accession>A0A1I2L8C0</accession>
<dbReference type="EMBL" id="FONG01000027">
    <property type="protein sequence ID" value="SFF74739.1"/>
    <property type="molecule type" value="Genomic_DNA"/>
</dbReference>
<evidence type="ECO:0000313" key="2">
    <source>
        <dbReference type="EMBL" id="SFF74739.1"/>
    </source>
</evidence>
<feature type="region of interest" description="Disordered" evidence="1">
    <location>
        <begin position="81"/>
        <end position="109"/>
    </location>
</feature>
<name>A0A1I2L8C0_9ACTN</name>
<dbReference type="Proteomes" id="UP000199323">
    <property type="component" value="Unassembled WGS sequence"/>
</dbReference>